<dbReference type="Gene3D" id="1.25.40.10">
    <property type="entry name" value="Tetratricopeptide repeat domain"/>
    <property type="match status" value="1"/>
</dbReference>
<dbReference type="AlphaFoldDB" id="A0A2M9Y4Z8"/>
<sequence>MGTKNSRFSLVSLPLGFLIFLLGFSLIGCDYLKSLTESKYRKRIGGELPSEKDIVNWKEKLALEGAEIEEMDKRIRKMVQKSNQSAALSWKIARAYMRAGSSDLGARYYEEAITESLPNAKQGGFEIHSYESALPFFEKAIQSGKLDKQLLYETAVAYANASKDMGWEPVRRTRAIGLFKQLSKLDKEDSRFPFQLALIYFDSSLKDEAWNGKLGSGYDEVETAFSLLDQILRKEPYNVPARFAKANFLYQIGKSNLAYDEYTRIKSILEEMKEKGNIREPLDENSSYRNVIKNLNQLGAQNKPN</sequence>
<proteinExistence type="predicted"/>
<name>A0A2M9Y4Z8_9LEPT</name>
<gene>
    <name evidence="1" type="ORF">EHQ30_09120</name>
</gene>
<dbReference type="EMBL" id="RQFP01000001">
    <property type="protein sequence ID" value="TGK96738.1"/>
    <property type="molecule type" value="Genomic_DNA"/>
</dbReference>
<comment type="caution">
    <text evidence="1">The sequence shown here is derived from an EMBL/GenBank/DDBJ whole genome shotgun (WGS) entry which is preliminary data.</text>
</comment>
<accession>A0A2M9Y4Z8</accession>
<organism evidence="1 2">
    <name type="scientific">Leptospira brenneri</name>
    <dbReference type="NCBI Taxonomy" id="2023182"/>
    <lineage>
        <taxon>Bacteria</taxon>
        <taxon>Pseudomonadati</taxon>
        <taxon>Spirochaetota</taxon>
        <taxon>Spirochaetia</taxon>
        <taxon>Leptospirales</taxon>
        <taxon>Leptospiraceae</taxon>
        <taxon>Leptospira</taxon>
    </lineage>
</organism>
<dbReference type="RefSeq" id="WP_100789907.1">
    <property type="nucleotide sequence ID" value="NZ_NPDQ01000002.1"/>
</dbReference>
<dbReference type="InterPro" id="IPR011990">
    <property type="entry name" value="TPR-like_helical_dom_sf"/>
</dbReference>
<evidence type="ECO:0008006" key="3">
    <source>
        <dbReference type="Google" id="ProtNLM"/>
    </source>
</evidence>
<dbReference type="SUPFAM" id="SSF48452">
    <property type="entry name" value="TPR-like"/>
    <property type="match status" value="1"/>
</dbReference>
<dbReference type="PROSITE" id="PS51257">
    <property type="entry name" value="PROKAR_LIPOPROTEIN"/>
    <property type="match status" value="1"/>
</dbReference>
<keyword evidence="2" id="KW-1185">Reference proteome</keyword>
<protein>
    <recommendedName>
        <fullName evidence="3">Tetratricopeptide repeat protein</fullName>
    </recommendedName>
</protein>
<evidence type="ECO:0000313" key="1">
    <source>
        <dbReference type="EMBL" id="TGK96738.1"/>
    </source>
</evidence>
<dbReference type="OrthoDB" id="339543at2"/>
<reference evidence="1" key="1">
    <citation type="journal article" date="2019" name="PLoS Negl. Trop. Dis.">
        <title>Revisiting the worldwide diversity of Leptospira species in the environment.</title>
        <authorList>
            <person name="Vincent A.T."/>
            <person name="Schiettekatte O."/>
            <person name="Bourhy P."/>
            <person name="Veyrier F.J."/>
            <person name="Picardeau M."/>
        </authorList>
    </citation>
    <scope>NUCLEOTIDE SEQUENCE [LARGE SCALE GENOMIC DNA]</scope>
    <source>
        <strain evidence="1">201800277</strain>
    </source>
</reference>
<dbReference type="Proteomes" id="UP000297891">
    <property type="component" value="Unassembled WGS sequence"/>
</dbReference>
<evidence type="ECO:0000313" key="2">
    <source>
        <dbReference type="Proteomes" id="UP000297891"/>
    </source>
</evidence>